<sequence>MADLVKVLESYRGKDRTIRLFTYVFMYLGGRGNTPLQAKFRKLVSELGGCRVVLRLFDDFSMLMLNLSTGFGLKQPNPWLRPLEVLSGLLNQLYYPVEHIAWLRDKEILPGNSGLLWLLGLCIWACSLFTEIIKEIDSQQNQQIDEKMTKLALERRDLILLIIQSAADLTNAISWLPKGFLWSQKLHPSANGICGLVSTLVMLYRNWPSSK</sequence>
<dbReference type="AlphaFoldDB" id="A0ABD0KBZ6"/>
<dbReference type="PANTHER" id="PTHR20990">
    <property type="entry name" value="PEROXISOMAL BIOGENESIS FACTOR 11"/>
    <property type="match status" value="1"/>
</dbReference>
<evidence type="ECO:0000256" key="1">
    <source>
        <dbReference type="ARBA" id="ARBA00023136"/>
    </source>
</evidence>
<gene>
    <name evidence="4" type="ORF">BaRGS_00024145</name>
</gene>
<reference evidence="4 5" key="1">
    <citation type="journal article" date="2023" name="Sci. Data">
        <title>Genome assembly of the Korean intertidal mud-creeper Batillaria attramentaria.</title>
        <authorList>
            <person name="Patra A.K."/>
            <person name="Ho P.T."/>
            <person name="Jun S."/>
            <person name="Lee S.J."/>
            <person name="Kim Y."/>
            <person name="Won Y.J."/>
        </authorList>
    </citation>
    <scope>NUCLEOTIDE SEQUENCE [LARGE SCALE GENOMIC DNA]</scope>
    <source>
        <strain evidence="4">Wonlab-2016</strain>
    </source>
</reference>
<keyword evidence="5" id="KW-1185">Reference proteome</keyword>
<evidence type="ECO:0000256" key="2">
    <source>
        <dbReference type="ARBA" id="ARBA00023140"/>
    </source>
</evidence>
<protein>
    <recommendedName>
        <fullName evidence="6">Peroxisomal membrane protein 11C</fullName>
    </recommendedName>
</protein>
<comment type="subcellular location">
    <subcellularLocation>
        <location evidence="3">Peroxisome membrane</location>
    </subcellularLocation>
</comment>
<dbReference type="InterPro" id="IPR026510">
    <property type="entry name" value="PEX11C_met"/>
</dbReference>
<proteinExistence type="predicted"/>
<dbReference type="InterPro" id="IPR008733">
    <property type="entry name" value="PEX11"/>
</dbReference>
<evidence type="ECO:0000313" key="5">
    <source>
        <dbReference type="Proteomes" id="UP001519460"/>
    </source>
</evidence>
<organism evidence="4 5">
    <name type="scientific">Batillaria attramentaria</name>
    <dbReference type="NCBI Taxonomy" id="370345"/>
    <lineage>
        <taxon>Eukaryota</taxon>
        <taxon>Metazoa</taxon>
        <taxon>Spiralia</taxon>
        <taxon>Lophotrochozoa</taxon>
        <taxon>Mollusca</taxon>
        <taxon>Gastropoda</taxon>
        <taxon>Caenogastropoda</taxon>
        <taxon>Sorbeoconcha</taxon>
        <taxon>Cerithioidea</taxon>
        <taxon>Batillariidae</taxon>
        <taxon>Batillaria</taxon>
    </lineage>
</organism>
<dbReference type="EMBL" id="JACVVK020000207">
    <property type="protein sequence ID" value="KAK7484619.1"/>
    <property type="molecule type" value="Genomic_DNA"/>
</dbReference>
<dbReference type="Pfam" id="PF05648">
    <property type="entry name" value="PEX11"/>
    <property type="match status" value="1"/>
</dbReference>
<dbReference type="Proteomes" id="UP001519460">
    <property type="component" value="Unassembled WGS sequence"/>
</dbReference>
<accession>A0ABD0KBZ6</accession>
<dbReference type="GO" id="GO:0005778">
    <property type="term" value="C:peroxisomal membrane"/>
    <property type="evidence" value="ECO:0007669"/>
    <property type="project" value="UniProtKB-SubCell"/>
</dbReference>
<keyword evidence="1" id="KW-0472">Membrane</keyword>
<evidence type="ECO:0000313" key="4">
    <source>
        <dbReference type="EMBL" id="KAK7484619.1"/>
    </source>
</evidence>
<keyword evidence="2" id="KW-0576">Peroxisome</keyword>
<evidence type="ECO:0000256" key="3">
    <source>
        <dbReference type="ARBA" id="ARBA00046271"/>
    </source>
</evidence>
<comment type="caution">
    <text evidence="4">The sequence shown here is derived from an EMBL/GenBank/DDBJ whole genome shotgun (WGS) entry which is preliminary data.</text>
</comment>
<dbReference type="PANTHER" id="PTHR20990:SF1">
    <property type="entry name" value="PEROXISOMAL MEMBRANE PROTEIN 11C"/>
    <property type="match status" value="1"/>
</dbReference>
<name>A0ABD0KBZ6_9CAEN</name>
<evidence type="ECO:0008006" key="6">
    <source>
        <dbReference type="Google" id="ProtNLM"/>
    </source>
</evidence>